<feature type="transmembrane region" description="Helical" evidence="6">
    <location>
        <begin position="167"/>
        <end position="186"/>
    </location>
</feature>
<dbReference type="PANTHER" id="PTHR12677:SF59">
    <property type="entry name" value="GOLGI APPARATUS MEMBRANE PROTEIN TVP38-RELATED"/>
    <property type="match status" value="1"/>
</dbReference>
<keyword evidence="2 6" id="KW-1003">Cell membrane</keyword>
<evidence type="ECO:0000256" key="3">
    <source>
        <dbReference type="ARBA" id="ARBA00022692"/>
    </source>
</evidence>
<feature type="transmembrane region" description="Helical" evidence="6">
    <location>
        <begin position="54"/>
        <end position="76"/>
    </location>
</feature>
<feature type="domain" description="VTT" evidence="7">
    <location>
        <begin position="72"/>
        <end position="186"/>
    </location>
</feature>
<evidence type="ECO:0000259" key="7">
    <source>
        <dbReference type="Pfam" id="PF09335"/>
    </source>
</evidence>
<feature type="transmembrane region" description="Helical" evidence="6">
    <location>
        <begin position="15"/>
        <end position="34"/>
    </location>
</feature>
<evidence type="ECO:0000256" key="4">
    <source>
        <dbReference type="ARBA" id="ARBA00022989"/>
    </source>
</evidence>
<keyword evidence="5 6" id="KW-0472">Membrane</keyword>
<dbReference type="AlphaFoldDB" id="A0A5K7ZW93"/>
<organism evidence="8 9">
    <name type="scientific">Desulfosarcina ovata subsp. sediminis</name>
    <dbReference type="NCBI Taxonomy" id="885957"/>
    <lineage>
        <taxon>Bacteria</taxon>
        <taxon>Pseudomonadati</taxon>
        <taxon>Thermodesulfobacteriota</taxon>
        <taxon>Desulfobacteria</taxon>
        <taxon>Desulfobacterales</taxon>
        <taxon>Desulfosarcinaceae</taxon>
        <taxon>Desulfosarcina</taxon>
    </lineage>
</organism>
<evidence type="ECO:0000256" key="2">
    <source>
        <dbReference type="ARBA" id="ARBA00022475"/>
    </source>
</evidence>
<evidence type="ECO:0000256" key="1">
    <source>
        <dbReference type="ARBA" id="ARBA00004651"/>
    </source>
</evidence>
<comment type="similarity">
    <text evidence="6">Belongs to the TVP38/TMEM64 family.</text>
</comment>
<evidence type="ECO:0000256" key="5">
    <source>
        <dbReference type="ARBA" id="ARBA00023136"/>
    </source>
</evidence>
<feature type="transmembrane region" description="Helical" evidence="6">
    <location>
        <begin position="128"/>
        <end position="147"/>
    </location>
</feature>
<dbReference type="EMBL" id="AP021876">
    <property type="protein sequence ID" value="BBO84446.1"/>
    <property type="molecule type" value="Genomic_DNA"/>
</dbReference>
<keyword evidence="3 6" id="KW-0812">Transmembrane</keyword>
<proteinExistence type="inferred from homology"/>
<reference evidence="8 9" key="1">
    <citation type="submission" date="2019-11" db="EMBL/GenBank/DDBJ databases">
        <title>Comparative genomics of hydrocarbon-degrading Desulfosarcina strains.</title>
        <authorList>
            <person name="Watanabe M."/>
            <person name="Kojima H."/>
            <person name="Fukui M."/>
        </authorList>
    </citation>
    <scope>NUCLEOTIDE SEQUENCE [LARGE SCALE GENOMIC DNA]</scope>
    <source>
        <strain evidence="8 9">28bB2T</strain>
    </source>
</reference>
<dbReference type="Proteomes" id="UP000425960">
    <property type="component" value="Chromosome"/>
</dbReference>
<evidence type="ECO:0000256" key="6">
    <source>
        <dbReference type="RuleBase" id="RU366058"/>
    </source>
</evidence>
<dbReference type="InterPro" id="IPR032816">
    <property type="entry name" value="VTT_dom"/>
</dbReference>
<keyword evidence="4 6" id="KW-1133">Transmembrane helix</keyword>
<protein>
    <recommendedName>
        <fullName evidence="6">TVP38/TMEM64 family membrane protein</fullName>
    </recommendedName>
</protein>
<dbReference type="KEGG" id="dov:DSCO28_50120"/>
<dbReference type="Pfam" id="PF09335">
    <property type="entry name" value="VTT_dom"/>
    <property type="match status" value="1"/>
</dbReference>
<dbReference type="InterPro" id="IPR015414">
    <property type="entry name" value="TMEM64"/>
</dbReference>
<comment type="subcellular location">
    <subcellularLocation>
        <location evidence="1 6">Cell membrane</location>
        <topology evidence="1 6">Multi-pass membrane protein</topology>
    </subcellularLocation>
</comment>
<feature type="transmembrane region" description="Helical" evidence="6">
    <location>
        <begin position="88"/>
        <end position="108"/>
    </location>
</feature>
<dbReference type="PANTHER" id="PTHR12677">
    <property type="entry name" value="GOLGI APPARATUS MEMBRANE PROTEIN TVP38-RELATED"/>
    <property type="match status" value="1"/>
</dbReference>
<gene>
    <name evidence="8" type="ORF">DSCO28_50120</name>
</gene>
<evidence type="ECO:0000313" key="8">
    <source>
        <dbReference type="EMBL" id="BBO84446.1"/>
    </source>
</evidence>
<feature type="transmembrane region" description="Helical" evidence="6">
    <location>
        <begin position="206"/>
        <end position="223"/>
    </location>
</feature>
<dbReference type="GO" id="GO:0005886">
    <property type="term" value="C:plasma membrane"/>
    <property type="evidence" value="ECO:0007669"/>
    <property type="project" value="UniProtKB-SubCell"/>
</dbReference>
<evidence type="ECO:0000313" key="9">
    <source>
        <dbReference type="Proteomes" id="UP000425960"/>
    </source>
</evidence>
<name>A0A5K7ZW93_9BACT</name>
<accession>A0A5K7ZW93</accession>
<sequence>MQSVSSESGKTRARIKALLLIVFITTAVVLIRYSPLRAYLTPDGLSGLLATAGGWAPVAYVVIYAVGICLFIPGTLLTGIGAAIFGPFWGFVWVWIGAMIGSAGGFFIGRTLGRDFAASLIGDRLSRYDAAIARNGFATVLYLRLIYFPFTPMNFGMGLTRVRFADYFAGTGLGIVVGTFIFTFFIGTLKTVWVSGNWAALISPKVFFSIGLFVFSFFIPVIIKSFRDRHP</sequence>